<sequence length="50" mass="5986">MSFYVRIFEHDFVDDKERIRRHTLCLARIFDAVSGKICRKDVGNKMLNKL</sequence>
<dbReference type="HOGENOM" id="CLU_215445_0_0_9"/>
<gene>
    <name evidence="1" type="ORF">RUMCAL_01702</name>
</gene>
<accession>U2K9E5</accession>
<evidence type="ECO:0000313" key="2">
    <source>
        <dbReference type="Proteomes" id="UP000016662"/>
    </source>
</evidence>
<evidence type="ECO:0000313" key="1">
    <source>
        <dbReference type="EMBL" id="ERJ95111.1"/>
    </source>
</evidence>
<dbReference type="PATRIC" id="fig|411473.3.peg.1390"/>
<dbReference type="EMBL" id="AWVF01000216">
    <property type="protein sequence ID" value="ERJ95111.1"/>
    <property type="molecule type" value="Genomic_DNA"/>
</dbReference>
<organism evidence="1 2">
    <name type="scientific">Ruminococcus callidus ATCC 27760</name>
    <dbReference type="NCBI Taxonomy" id="411473"/>
    <lineage>
        <taxon>Bacteria</taxon>
        <taxon>Bacillati</taxon>
        <taxon>Bacillota</taxon>
        <taxon>Clostridia</taxon>
        <taxon>Eubacteriales</taxon>
        <taxon>Oscillospiraceae</taxon>
        <taxon>Ruminococcus</taxon>
    </lineage>
</organism>
<proteinExistence type="predicted"/>
<dbReference type="AlphaFoldDB" id="U2K9E5"/>
<reference evidence="1 2" key="1">
    <citation type="submission" date="2013-07" db="EMBL/GenBank/DDBJ databases">
        <authorList>
            <person name="Weinstock G."/>
            <person name="Sodergren E."/>
            <person name="Wylie T."/>
            <person name="Fulton L."/>
            <person name="Fulton R."/>
            <person name="Fronick C."/>
            <person name="O'Laughlin M."/>
            <person name="Godfrey J."/>
            <person name="Miner T."/>
            <person name="Herter B."/>
            <person name="Appelbaum E."/>
            <person name="Cordes M."/>
            <person name="Lek S."/>
            <person name="Wollam A."/>
            <person name="Pepin K.H."/>
            <person name="Palsikar V.B."/>
            <person name="Mitreva M."/>
            <person name="Wilson R.K."/>
        </authorList>
    </citation>
    <scope>NUCLEOTIDE SEQUENCE [LARGE SCALE GENOMIC DNA]</scope>
    <source>
        <strain evidence="1 2">ATCC 27760</strain>
    </source>
</reference>
<dbReference type="Proteomes" id="UP000016662">
    <property type="component" value="Unassembled WGS sequence"/>
</dbReference>
<comment type="caution">
    <text evidence="1">The sequence shown here is derived from an EMBL/GenBank/DDBJ whole genome shotgun (WGS) entry which is preliminary data.</text>
</comment>
<name>U2K9E5_9FIRM</name>
<keyword evidence="2" id="KW-1185">Reference proteome</keyword>
<protein>
    <submittedName>
        <fullName evidence="1">Uncharacterized protein</fullName>
    </submittedName>
</protein>